<accession>A0AAE0JCS4</accession>
<evidence type="ECO:0000256" key="1">
    <source>
        <dbReference type="SAM" id="MobiDB-lite"/>
    </source>
</evidence>
<gene>
    <name evidence="2" type="ORF">B0H65DRAFT_558692</name>
</gene>
<organism evidence="2 3">
    <name type="scientific">Neurospora tetraspora</name>
    <dbReference type="NCBI Taxonomy" id="94610"/>
    <lineage>
        <taxon>Eukaryota</taxon>
        <taxon>Fungi</taxon>
        <taxon>Dikarya</taxon>
        <taxon>Ascomycota</taxon>
        <taxon>Pezizomycotina</taxon>
        <taxon>Sordariomycetes</taxon>
        <taxon>Sordariomycetidae</taxon>
        <taxon>Sordariales</taxon>
        <taxon>Sordariaceae</taxon>
        <taxon>Neurospora</taxon>
    </lineage>
</organism>
<evidence type="ECO:0000313" key="2">
    <source>
        <dbReference type="EMBL" id="KAK3342423.1"/>
    </source>
</evidence>
<sequence length="578" mass="66566">MAITSAPVEIILYILQSCDSFTELRALFSTCRRIHNVWLENAPRVVWHVAPKVIPAFDWALLAARATALVHDAHRDGRLPPEIRPDDLTGALRKPSLQELDSVLGLHHFVQCVELRYCHDHLTINKAFNQPANQPQNLWPEDRKPPPPINNNTPEDPGEGMRVWTERFHTAAYTSLLMGAVFARAYNQPFYPDVDDTSSSPSGDGHLEDQSPSSEAEARRKELWDLMRKASSDRSNERHHRLTIKEDMREYLRQFPVYDLNNELGGQENVFGPFIEWYIRFTISQYNKTTPKPASRDPSRPAIQLEIDRLYAAFDRGEDVDRCPDRPSKAFMEWDSTQLSESFPTSFVGSPAEGEAVVWAAMQAVHMFEFILTCITNLDGRCRFGRSSVTAKVVLFGIFQAEEILMQVDVKYSIGQQLVAYSPPTHASASSPYTYPDGEGYTYPWSFDDLYNRSGIANQNHGAERPPPPLQLFMFLLEHRFNLEFDYSLFTTHTDGPQSYWLFKKRATIFAHGPELVPERSVLDYTNGMEFLVPLYTRVFSFYNHDDSYFDHLTYHGNPRTWEPDYNYFEELLHLGEW</sequence>
<keyword evidence="3" id="KW-1185">Reference proteome</keyword>
<protein>
    <recommendedName>
        <fullName evidence="4">F-box domain-containing protein</fullName>
    </recommendedName>
</protein>
<proteinExistence type="predicted"/>
<dbReference type="EMBL" id="JAUEPP010000005">
    <property type="protein sequence ID" value="KAK3342423.1"/>
    <property type="molecule type" value="Genomic_DNA"/>
</dbReference>
<dbReference type="Proteomes" id="UP001278500">
    <property type="component" value="Unassembled WGS sequence"/>
</dbReference>
<reference evidence="2" key="2">
    <citation type="submission" date="2023-06" db="EMBL/GenBank/DDBJ databases">
        <authorList>
            <consortium name="Lawrence Berkeley National Laboratory"/>
            <person name="Haridas S."/>
            <person name="Hensen N."/>
            <person name="Bonometti L."/>
            <person name="Westerberg I."/>
            <person name="Brannstrom I.O."/>
            <person name="Guillou S."/>
            <person name="Cros-Aarteil S."/>
            <person name="Calhoun S."/>
            <person name="Kuo A."/>
            <person name="Mondo S."/>
            <person name="Pangilinan J."/>
            <person name="Riley R."/>
            <person name="Labutti K."/>
            <person name="Andreopoulos B."/>
            <person name="Lipzen A."/>
            <person name="Chen C."/>
            <person name="Yanf M."/>
            <person name="Daum C."/>
            <person name="Ng V."/>
            <person name="Clum A."/>
            <person name="Steindorff A."/>
            <person name="Ohm R."/>
            <person name="Martin F."/>
            <person name="Silar P."/>
            <person name="Natvig D."/>
            <person name="Lalanne C."/>
            <person name="Gautier V."/>
            <person name="Ament-Velasquez S.L."/>
            <person name="Kruys A."/>
            <person name="Hutchinson M.I."/>
            <person name="Powell A.J."/>
            <person name="Barry K."/>
            <person name="Miller A.N."/>
            <person name="Grigoriev I.V."/>
            <person name="Debuchy R."/>
            <person name="Gladieux P."/>
            <person name="Thoren M.H."/>
            <person name="Johannesson H."/>
        </authorList>
    </citation>
    <scope>NUCLEOTIDE SEQUENCE</scope>
    <source>
        <strain evidence="2">CBS 560.94</strain>
    </source>
</reference>
<dbReference type="AlphaFoldDB" id="A0AAE0JCS4"/>
<feature type="region of interest" description="Disordered" evidence="1">
    <location>
        <begin position="193"/>
        <end position="220"/>
    </location>
</feature>
<dbReference type="RefSeq" id="XP_062680216.1">
    <property type="nucleotide sequence ID" value="XM_062830112.1"/>
</dbReference>
<reference evidence="2" key="1">
    <citation type="journal article" date="2023" name="Mol. Phylogenet. Evol.">
        <title>Genome-scale phylogeny and comparative genomics of the fungal order Sordariales.</title>
        <authorList>
            <person name="Hensen N."/>
            <person name="Bonometti L."/>
            <person name="Westerberg I."/>
            <person name="Brannstrom I.O."/>
            <person name="Guillou S."/>
            <person name="Cros-Aarteil S."/>
            <person name="Calhoun S."/>
            <person name="Haridas S."/>
            <person name="Kuo A."/>
            <person name="Mondo S."/>
            <person name="Pangilinan J."/>
            <person name="Riley R."/>
            <person name="LaButti K."/>
            <person name="Andreopoulos B."/>
            <person name="Lipzen A."/>
            <person name="Chen C."/>
            <person name="Yan M."/>
            <person name="Daum C."/>
            <person name="Ng V."/>
            <person name="Clum A."/>
            <person name="Steindorff A."/>
            <person name="Ohm R.A."/>
            <person name="Martin F."/>
            <person name="Silar P."/>
            <person name="Natvig D.O."/>
            <person name="Lalanne C."/>
            <person name="Gautier V."/>
            <person name="Ament-Velasquez S.L."/>
            <person name="Kruys A."/>
            <person name="Hutchinson M.I."/>
            <person name="Powell A.J."/>
            <person name="Barry K."/>
            <person name="Miller A.N."/>
            <person name="Grigoriev I.V."/>
            <person name="Debuchy R."/>
            <person name="Gladieux P."/>
            <person name="Hiltunen Thoren M."/>
            <person name="Johannesson H."/>
        </authorList>
    </citation>
    <scope>NUCLEOTIDE SEQUENCE</scope>
    <source>
        <strain evidence="2">CBS 560.94</strain>
    </source>
</reference>
<name>A0AAE0JCS4_9PEZI</name>
<evidence type="ECO:0000313" key="3">
    <source>
        <dbReference type="Proteomes" id="UP001278500"/>
    </source>
</evidence>
<feature type="region of interest" description="Disordered" evidence="1">
    <location>
        <begin position="131"/>
        <end position="160"/>
    </location>
</feature>
<comment type="caution">
    <text evidence="2">The sequence shown here is derived from an EMBL/GenBank/DDBJ whole genome shotgun (WGS) entry which is preliminary data.</text>
</comment>
<evidence type="ECO:0008006" key="4">
    <source>
        <dbReference type="Google" id="ProtNLM"/>
    </source>
</evidence>
<dbReference type="GeneID" id="87867266"/>